<reference evidence="2 3" key="1">
    <citation type="submission" date="2017-06" db="EMBL/GenBank/DDBJ databases">
        <title>Draft Genome Sequence of Natranaerobius trueperi halophilic, alkalithermophilic bacteria from soda lakes.</title>
        <authorList>
            <person name="Zhao B."/>
        </authorList>
    </citation>
    <scope>NUCLEOTIDE SEQUENCE [LARGE SCALE GENOMIC DNA]</scope>
    <source>
        <strain evidence="2 3">DSM 18760</strain>
    </source>
</reference>
<organism evidence="2 3">
    <name type="scientific">Natranaerobius trueperi</name>
    <dbReference type="NCBI Taxonomy" id="759412"/>
    <lineage>
        <taxon>Bacteria</taxon>
        <taxon>Bacillati</taxon>
        <taxon>Bacillota</taxon>
        <taxon>Clostridia</taxon>
        <taxon>Natranaerobiales</taxon>
        <taxon>Natranaerobiaceae</taxon>
        <taxon>Natranaerobius</taxon>
    </lineage>
</organism>
<comment type="caution">
    <text evidence="2">The sequence shown here is derived from an EMBL/GenBank/DDBJ whole genome shotgun (WGS) entry which is preliminary data.</text>
</comment>
<dbReference type="PANTHER" id="PTHR34297:SF2">
    <property type="entry name" value="ASP23_GLS24 FAMILY ENVELOPE STRESS RESPONSE PROTEIN"/>
    <property type="match status" value="1"/>
</dbReference>
<accession>A0A226BYD4</accession>
<evidence type="ECO:0000256" key="1">
    <source>
        <dbReference type="ARBA" id="ARBA00005721"/>
    </source>
</evidence>
<dbReference type="AlphaFoldDB" id="A0A226BYD4"/>
<dbReference type="OrthoDB" id="9793465at2"/>
<dbReference type="Pfam" id="PF03780">
    <property type="entry name" value="Asp23"/>
    <property type="match status" value="1"/>
</dbReference>
<name>A0A226BYD4_9FIRM</name>
<dbReference type="Proteomes" id="UP000214588">
    <property type="component" value="Unassembled WGS sequence"/>
</dbReference>
<dbReference type="EMBL" id="NIQC01000009">
    <property type="protein sequence ID" value="OWZ84023.1"/>
    <property type="molecule type" value="Genomic_DNA"/>
</dbReference>
<protein>
    <submittedName>
        <fullName evidence="2">Asp23/Gls24 family envelope stress response protein</fullName>
    </submittedName>
</protein>
<dbReference type="InterPro" id="IPR005531">
    <property type="entry name" value="Asp23"/>
</dbReference>
<sequence>MDPNSHTMAEKNELGQVRIANNVIGIISYLALKELDGIYNVSGGVSEGISEMFGKKTSKGIKVDLTEENVSIDVNLDIQYGVKIPEISKAAQEVVKEAVENMTGFSVSNVNVYIQRVRFEDV</sequence>
<evidence type="ECO:0000313" key="3">
    <source>
        <dbReference type="Proteomes" id="UP000214588"/>
    </source>
</evidence>
<dbReference type="RefSeq" id="WP_089023313.1">
    <property type="nucleotide sequence ID" value="NZ_NIQC01000009.1"/>
</dbReference>
<evidence type="ECO:0000313" key="2">
    <source>
        <dbReference type="EMBL" id="OWZ84023.1"/>
    </source>
</evidence>
<keyword evidence="3" id="KW-1185">Reference proteome</keyword>
<proteinExistence type="inferred from homology"/>
<comment type="similarity">
    <text evidence="1">Belongs to the asp23 family.</text>
</comment>
<gene>
    <name evidence="2" type="ORF">CDO51_05550</name>
</gene>
<dbReference type="PANTHER" id="PTHR34297">
    <property type="entry name" value="HYPOTHETICAL CYTOSOLIC PROTEIN-RELATED"/>
    <property type="match status" value="1"/>
</dbReference>